<accession>A0A370KY32</accession>
<reference evidence="4" key="1">
    <citation type="submission" date="2018-07" db="EMBL/GenBank/DDBJ databases">
        <authorList>
            <person name="Safronova V.I."/>
            <person name="Chirak E.R."/>
            <person name="Sazanova A.L."/>
        </authorList>
    </citation>
    <scope>NUCLEOTIDE SEQUENCE [LARGE SCALE GENOMIC DNA]</scope>
    <source>
        <strain evidence="4">RCAM04685</strain>
    </source>
</reference>
<dbReference type="AlphaFoldDB" id="A0A370KY32"/>
<comment type="caution">
    <text evidence="3">The sequence shown here is derived from an EMBL/GenBank/DDBJ whole genome shotgun (WGS) entry which is preliminary data.</text>
</comment>
<organism evidence="3 4">
    <name type="scientific">Bosea caraganae</name>
    <dbReference type="NCBI Taxonomy" id="2763117"/>
    <lineage>
        <taxon>Bacteria</taxon>
        <taxon>Pseudomonadati</taxon>
        <taxon>Pseudomonadota</taxon>
        <taxon>Alphaproteobacteria</taxon>
        <taxon>Hyphomicrobiales</taxon>
        <taxon>Boseaceae</taxon>
        <taxon>Bosea</taxon>
    </lineage>
</organism>
<dbReference type="GO" id="GO:0019534">
    <property type="term" value="F:toxin transmembrane transporter activity"/>
    <property type="evidence" value="ECO:0007669"/>
    <property type="project" value="InterPro"/>
</dbReference>
<proteinExistence type="predicted"/>
<feature type="chain" id="PRO_5030068154" evidence="2">
    <location>
        <begin position="21"/>
        <end position="407"/>
    </location>
</feature>
<feature type="compositionally biased region" description="Basic and acidic residues" evidence="1">
    <location>
        <begin position="139"/>
        <end position="188"/>
    </location>
</feature>
<dbReference type="RefSeq" id="WP_114832579.1">
    <property type="nucleotide sequence ID" value="NZ_QQTO01000021.1"/>
</dbReference>
<feature type="region of interest" description="Disordered" evidence="1">
    <location>
        <begin position="39"/>
        <end position="188"/>
    </location>
</feature>
<feature type="compositionally biased region" description="Pro residues" evidence="1">
    <location>
        <begin position="102"/>
        <end position="120"/>
    </location>
</feature>
<dbReference type="InterPro" id="IPR014161">
    <property type="entry name" value="Tol-Pal_TolA"/>
</dbReference>
<gene>
    <name evidence="3" type="primary">tolA</name>
    <name evidence="3" type="ORF">DWE98_27660</name>
</gene>
<feature type="region of interest" description="Disordered" evidence="1">
    <location>
        <begin position="273"/>
        <end position="300"/>
    </location>
</feature>
<dbReference type="OrthoDB" id="7161229at2"/>
<feature type="signal peptide" evidence="2">
    <location>
        <begin position="1"/>
        <end position="20"/>
    </location>
</feature>
<evidence type="ECO:0000313" key="4">
    <source>
        <dbReference type="Proteomes" id="UP000255207"/>
    </source>
</evidence>
<name>A0A370KY32_9HYPH</name>
<dbReference type="Proteomes" id="UP000255207">
    <property type="component" value="Unassembled WGS sequence"/>
</dbReference>
<feature type="compositionally biased region" description="Low complexity" evidence="1">
    <location>
        <begin position="121"/>
        <end position="138"/>
    </location>
</feature>
<dbReference type="GO" id="GO:0016020">
    <property type="term" value="C:membrane"/>
    <property type="evidence" value="ECO:0007669"/>
    <property type="project" value="InterPro"/>
</dbReference>
<keyword evidence="2" id="KW-0732">Signal</keyword>
<dbReference type="NCBIfam" id="TIGR02794">
    <property type="entry name" value="tolA_full"/>
    <property type="match status" value="1"/>
</dbReference>
<sequence>MAVSALGHVTFLVAGLLAFASPAPLPENEEAIAVEVIDPSALNQITRGERKAEKVQEQPLPRAERKSEIVERKEQGEAKQDTPAPPTRPPELKVADDNASAPTPPPRPAPQPPKPEPKPAPEAAKAPPQKSEAQAAQEAEQKREELAKLTEEAELASKAKKAEEDAKAAAKAKAEADAKKADAAKAKAVADAKAAEAAKEKDKAEAEAAKVAAAQAAKDKAEADAKAKAEAEAKAKIAAVAKAKAEAEAKAKREAEVAKNFNVNAIDKLLQSKEPAQSTGSSAPQVNRTASLGTERGSSQKLSPSLRAQLIGIIQDQLLKCWNVPIGLANAKGSVVPAVRMKLNTDGSLVGTPGVINSSSDPLFRVAADSALTATRRCAPLRIPAQFASFYDDWRDVVVNFDARDVL</sequence>
<dbReference type="EMBL" id="QQTP01000026">
    <property type="protein sequence ID" value="RDJ19887.1"/>
    <property type="molecule type" value="Genomic_DNA"/>
</dbReference>
<dbReference type="GO" id="GO:0043213">
    <property type="term" value="P:bacteriocin transport"/>
    <property type="evidence" value="ECO:0007669"/>
    <property type="project" value="InterPro"/>
</dbReference>
<evidence type="ECO:0000256" key="2">
    <source>
        <dbReference type="SAM" id="SignalP"/>
    </source>
</evidence>
<evidence type="ECO:0000313" key="3">
    <source>
        <dbReference type="EMBL" id="RDJ19887.1"/>
    </source>
</evidence>
<feature type="compositionally biased region" description="Basic and acidic residues" evidence="1">
    <location>
        <begin position="47"/>
        <end position="80"/>
    </location>
</feature>
<keyword evidence="4" id="KW-1185">Reference proteome</keyword>
<evidence type="ECO:0000256" key="1">
    <source>
        <dbReference type="SAM" id="MobiDB-lite"/>
    </source>
</evidence>
<protein>
    <submittedName>
        <fullName evidence="3">Cell envelope integrity protein TolA</fullName>
    </submittedName>
</protein>
<feature type="compositionally biased region" description="Polar residues" evidence="1">
    <location>
        <begin position="274"/>
        <end position="300"/>
    </location>
</feature>